<dbReference type="EMBL" id="KN817608">
    <property type="protein sequence ID" value="KJA17139.1"/>
    <property type="molecule type" value="Genomic_DNA"/>
</dbReference>
<proteinExistence type="predicted"/>
<keyword evidence="2" id="KW-1185">Reference proteome</keyword>
<name>A0A0D2NDK5_HYPSF</name>
<dbReference type="OrthoDB" id="3210866at2759"/>
<gene>
    <name evidence="1" type="ORF">HYPSUDRAFT_146880</name>
</gene>
<evidence type="ECO:0000313" key="1">
    <source>
        <dbReference type="EMBL" id="KJA17139.1"/>
    </source>
</evidence>
<protein>
    <submittedName>
        <fullName evidence="1">Uncharacterized protein</fullName>
    </submittedName>
</protein>
<dbReference type="AlphaFoldDB" id="A0A0D2NDK5"/>
<dbReference type="Proteomes" id="UP000054270">
    <property type="component" value="Unassembled WGS sequence"/>
</dbReference>
<dbReference type="OMA" id="EADFWRE"/>
<reference evidence="2" key="1">
    <citation type="submission" date="2014-04" db="EMBL/GenBank/DDBJ databases">
        <title>Evolutionary Origins and Diversification of the Mycorrhizal Mutualists.</title>
        <authorList>
            <consortium name="DOE Joint Genome Institute"/>
            <consortium name="Mycorrhizal Genomics Consortium"/>
            <person name="Kohler A."/>
            <person name="Kuo A."/>
            <person name="Nagy L.G."/>
            <person name="Floudas D."/>
            <person name="Copeland A."/>
            <person name="Barry K.W."/>
            <person name="Cichocki N."/>
            <person name="Veneault-Fourrey C."/>
            <person name="LaButti K."/>
            <person name="Lindquist E.A."/>
            <person name="Lipzen A."/>
            <person name="Lundell T."/>
            <person name="Morin E."/>
            <person name="Murat C."/>
            <person name="Riley R."/>
            <person name="Ohm R."/>
            <person name="Sun H."/>
            <person name="Tunlid A."/>
            <person name="Henrissat B."/>
            <person name="Grigoriev I.V."/>
            <person name="Hibbett D.S."/>
            <person name="Martin F."/>
        </authorList>
    </citation>
    <scope>NUCLEOTIDE SEQUENCE [LARGE SCALE GENOMIC DNA]</scope>
    <source>
        <strain evidence="2">FD-334 SS-4</strain>
    </source>
</reference>
<evidence type="ECO:0000313" key="2">
    <source>
        <dbReference type="Proteomes" id="UP000054270"/>
    </source>
</evidence>
<dbReference type="STRING" id="945553.A0A0D2NDK5"/>
<sequence>MWDDTSAFWGGSSILEIKGNPIPIIYWRAVYSQRVKGTNGKSDPSWKPQQWKAVKGHYFDWRIIVERLRQGSEADFWREFCDKKTGKPMTYTAIVAKLASIRKMEDSQLVEEAHKAYSGSKFTDEFRYKKHGVWHVKTKPSQVAKHYRRLLGISDDVDSDID</sequence>
<accession>A0A0D2NDK5</accession>
<organism evidence="1 2">
    <name type="scientific">Hypholoma sublateritium (strain FD-334 SS-4)</name>
    <dbReference type="NCBI Taxonomy" id="945553"/>
    <lineage>
        <taxon>Eukaryota</taxon>
        <taxon>Fungi</taxon>
        <taxon>Dikarya</taxon>
        <taxon>Basidiomycota</taxon>
        <taxon>Agaricomycotina</taxon>
        <taxon>Agaricomycetes</taxon>
        <taxon>Agaricomycetidae</taxon>
        <taxon>Agaricales</taxon>
        <taxon>Agaricineae</taxon>
        <taxon>Strophariaceae</taxon>
        <taxon>Hypholoma</taxon>
    </lineage>
</organism>